<feature type="transmembrane region" description="Helical" evidence="1">
    <location>
        <begin position="37"/>
        <end position="58"/>
    </location>
</feature>
<sequence length="60" mass="6517">MGVGFVVLALVGLAIELVARRAVPPRPTVGELVDILVATRTGRLVVVALWVWVGWHFLAR</sequence>
<evidence type="ECO:0000256" key="1">
    <source>
        <dbReference type="SAM" id="Phobius"/>
    </source>
</evidence>
<reference evidence="2 3" key="1">
    <citation type="submission" date="2016-12" db="EMBL/GenBank/DDBJ databases">
        <title>The draft genome sequence of Actinophytocola sp. 11-183.</title>
        <authorList>
            <person name="Wang W."/>
            <person name="Yuan L."/>
        </authorList>
    </citation>
    <scope>NUCLEOTIDE SEQUENCE [LARGE SCALE GENOMIC DNA]</scope>
    <source>
        <strain evidence="2 3">11-183</strain>
    </source>
</reference>
<keyword evidence="3" id="KW-1185">Reference proteome</keyword>
<dbReference type="EMBL" id="MSIE01000034">
    <property type="protein sequence ID" value="OLF16051.1"/>
    <property type="molecule type" value="Genomic_DNA"/>
</dbReference>
<comment type="caution">
    <text evidence="2">The sequence shown here is derived from an EMBL/GenBank/DDBJ whole genome shotgun (WGS) entry which is preliminary data.</text>
</comment>
<keyword evidence="1" id="KW-1133">Transmembrane helix</keyword>
<evidence type="ECO:0000313" key="2">
    <source>
        <dbReference type="EMBL" id="OLF16051.1"/>
    </source>
</evidence>
<evidence type="ECO:0000313" key="3">
    <source>
        <dbReference type="Proteomes" id="UP000185596"/>
    </source>
</evidence>
<dbReference type="Proteomes" id="UP000185596">
    <property type="component" value="Unassembled WGS sequence"/>
</dbReference>
<keyword evidence="1" id="KW-0472">Membrane</keyword>
<proteinExistence type="predicted"/>
<dbReference type="InterPro" id="IPR046177">
    <property type="entry name" value="DUF6186"/>
</dbReference>
<accession>A0A1Q8CNW2</accession>
<name>A0A1Q8CNW2_9PSEU</name>
<gene>
    <name evidence="2" type="ORF">BU204_19110</name>
</gene>
<dbReference type="AlphaFoldDB" id="A0A1Q8CNW2"/>
<dbReference type="Pfam" id="PF19684">
    <property type="entry name" value="DUF6186"/>
    <property type="match status" value="1"/>
</dbReference>
<protein>
    <submittedName>
        <fullName evidence="2">Uncharacterized protein</fullName>
    </submittedName>
</protein>
<organism evidence="2 3">
    <name type="scientific">Actinophytocola xanthii</name>
    <dbReference type="NCBI Taxonomy" id="1912961"/>
    <lineage>
        <taxon>Bacteria</taxon>
        <taxon>Bacillati</taxon>
        <taxon>Actinomycetota</taxon>
        <taxon>Actinomycetes</taxon>
        <taxon>Pseudonocardiales</taxon>
        <taxon>Pseudonocardiaceae</taxon>
    </lineage>
</organism>
<keyword evidence="1" id="KW-0812">Transmembrane</keyword>